<keyword evidence="5" id="KW-1185">Reference proteome</keyword>
<keyword evidence="2" id="KW-0521">NADP</keyword>
<dbReference type="OrthoDB" id="7289984at2759"/>
<evidence type="ECO:0000313" key="6">
    <source>
        <dbReference type="RefSeq" id="XP_023943189.1"/>
    </source>
</evidence>
<organism evidence="5 6">
    <name type="scientific">Bicyclus anynana</name>
    <name type="common">Squinting bush brown butterfly</name>
    <dbReference type="NCBI Taxonomy" id="110368"/>
    <lineage>
        <taxon>Eukaryota</taxon>
        <taxon>Metazoa</taxon>
        <taxon>Ecdysozoa</taxon>
        <taxon>Arthropoda</taxon>
        <taxon>Hexapoda</taxon>
        <taxon>Insecta</taxon>
        <taxon>Pterygota</taxon>
        <taxon>Neoptera</taxon>
        <taxon>Endopterygota</taxon>
        <taxon>Lepidoptera</taxon>
        <taxon>Glossata</taxon>
        <taxon>Ditrysia</taxon>
        <taxon>Papilionoidea</taxon>
        <taxon>Nymphalidae</taxon>
        <taxon>Satyrinae</taxon>
        <taxon>Satyrini</taxon>
        <taxon>Mycalesina</taxon>
        <taxon>Bicyclus</taxon>
    </lineage>
</organism>
<dbReference type="SUPFAM" id="SSF51735">
    <property type="entry name" value="NAD(P)-binding Rossmann-fold domains"/>
    <property type="match status" value="1"/>
</dbReference>
<evidence type="ECO:0000256" key="1">
    <source>
        <dbReference type="ARBA" id="ARBA00006484"/>
    </source>
</evidence>
<gene>
    <name evidence="6" type="primary">LOC112049505</name>
</gene>
<evidence type="ECO:0000256" key="2">
    <source>
        <dbReference type="ARBA" id="ARBA00022857"/>
    </source>
</evidence>
<dbReference type="KEGG" id="bany:112049505"/>
<dbReference type="PANTHER" id="PTHR43963">
    <property type="entry name" value="CARBONYL REDUCTASE 1-RELATED"/>
    <property type="match status" value="1"/>
</dbReference>
<accession>A0A6J1N8H4</accession>
<evidence type="ECO:0000256" key="4">
    <source>
        <dbReference type="RuleBase" id="RU000363"/>
    </source>
</evidence>
<dbReference type="InterPro" id="IPR002347">
    <property type="entry name" value="SDR_fam"/>
</dbReference>
<dbReference type="RefSeq" id="XP_023943189.1">
    <property type="nucleotide sequence ID" value="XM_024087421.2"/>
</dbReference>
<dbReference type="GeneID" id="112049505"/>
<name>A0A6J1N8H4_BICAN</name>
<dbReference type="Proteomes" id="UP001652582">
    <property type="component" value="Chromosome 17"/>
</dbReference>
<evidence type="ECO:0000256" key="3">
    <source>
        <dbReference type="ARBA" id="ARBA00023002"/>
    </source>
</evidence>
<dbReference type="Pfam" id="PF00106">
    <property type="entry name" value="adh_short"/>
    <property type="match status" value="1"/>
</dbReference>
<evidence type="ECO:0000313" key="5">
    <source>
        <dbReference type="Proteomes" id="UP001652582"/>
    </source>
</evidence>
<keyword evidence="3" id="KW-0560">Oxidoreductase</keyword>
<dbReference type="Gene3D" id="3.40.50.720">
    <property type="entry name" value="NAD(P)-binding Rossmann-like Domain"/>
    <property type="match status" value="1"/>
</dbReference>
<dbReference type="PANTHER" id="PTHR43963:SF6">
    <property type="entry name" value="CHAIN DEHYDROGENASE FAMILY PROTEIN, PUTATIVE (AFU_ORTHOLOGUE AFUA_3G15350)-RELATED"/>
    <property type="match status" value="1"/>
</dbReference>
<dbReference type="InterPro" id="IPR036291">
    <property type="entry name" value="NAD(P)-bd_dom_sf"/>
</dbReference>
<dbReference type="GO" id="GO:0016491">
    <property type="term" value="F:oxidoreductase activity"/>
    <property type="evidence" value="ECO:0007669"/>
    <property type="project" value="UniProtKB-KW"/>
</dbReference>
<protein>
    <submittedName>
        <fullName evidence="6">Carbonyl reductase [NADPH] 1-like</fullName>
    </submittedName>
</protein>
<dbReference type="PRINTS" id="PR00080">
    <property type="entry name" value="SDRFAMILY"/>
</dbReference>
<reference evidence="6" key="1">
    <citation type="submission" date="2025-08" db="UniProtKB">
        <authorList>
            <consortium name="RefSeq"/>
        </authorList>
    </citation>
    <scope>IDENTIFICATION</scope>
</reference>
<sequence length="294" mass="33114">MAEKVAVVTGSNKGIGYGIVRELCKRGVGYVYLTARDVKRGKEAVESLKKEGFKPLFHQLEVTDKNSVKSFAAYLKEKHGGLDILINNAGLITANFTETTYEDSVQVINVNYYSILTLQQFMFPILRDNARVINVSSDCGHISNLKNVYWIDRLTKEDIKLEDVNAFVNWFLDSVKKGTVNENDFAETPLLAYRISKVALCALTRVQQNQVGRGISINSLHPGFVKTNMTKTAGFLTVEEASQAPVYLALDIDQSVKGKYFWFDKTEKEWTDTNLKLHCVYTVFENSLKGVNQN</sequence>
<dbReference type="AlphaFoldDB" id="A0A6J1N8H4"/>
<proteinExistence type="inferred from homology"/>
<comment type="similarity">
    <text evidence="1 4">Belongs to the short-chain dehydrogenases/reductases (SDR) family.</text>
</comment>
<dbReference type="PRINTS" id="PR00081">
    <property type="entry name" value="GDHRDH"/>
</dbReference>